<dbReference type="AlphaFoldDB" id="A0A521EBC7"/>
<dbReference type="Gene3D" id="1.10.575.10">
    <property type="entry name" value="P1 Nuclease"/>
    <property type="match status" value="1"/>
</dbReference>
<dbReference type="Pfam" id="PF00882">
    <property type="entry name" value="Zn_dep_PLPC"/>
    <property type="match status" value="1"/>
</dbReference>
<evidence type="ECO:0000313" key="3">
    <source>
        <dbReference type="Proteomes" id="UP000315971"/>
    </source>
</evidence>
<sequence length="285" mass="32740">MAVFTLPEELFGFYKKNIDYITVHAVDPDKRRYIDPKEGARHYIDLDLYETGESLPQQWYQAVSCFTVDTLEARGISPWNIEFTYRKLVKAFRDKDNDRILHYSADLGHYVADACVPLHTTSNYNGQQSGQTGIHAFWESRLPELFVSDYDFLVGKAQYVSDPLKETWIILHESHAAVDSVLSIEKELSKSISSDQKFAPIVRNGIMTTNYSDDFSKVYHQRLGGMVERRMRRAIFAIGSFWYSAWVEAGQPELNSEKKLIVSSDSLKQTQLKMLGRQEDSGSRP</sequence>
<name>A0A521EBC7_9SPHI</name>
<accession>A0A521EBC7</accession>
<dbReference type="Proteomes" id="UP000315971">
    <property type="component" value="Unassembled WGS sequence"/>
</dbReference>
<dbReference type="SUPFAM" id="SSF48537">
    <property type="entry name" value="Phospholipase C/P1 nuclease"/>
    <property type="match status" value="1"/>
</dbReference>
<dbReference type="InterPro" id="IPR008947">
    <property type="entry name" value="PLipase_C/P1_nuclease_dom_sf"/>
</dbReference>
<feature type="domain" description="Phospholipase C/D" evidence="1">
    <location>
        <begin position="11"/>
        <end position="180"/>
    </location>
</feature>
<gene>
    <name evidence="2" type="ORF">SAMN06265350_1139</name>
</gene>
<reference evidence="2 3" key="1">
    <citation type="submission" date="2017-05" db="EMBL/GenBank/DDBJ databases">
        <authorList>
            <person name="Varghese N."/>
            <person name="Submissions S."/>
        </authorList>
    </citation>
    <scope>NUCLEOTIDE SEQUENCE [LARGE SCALE GENOMIC DNA]</scope>
    <source>
        <strain evidence="2 3">DSM 21342</strain>
    </source>
</reference>
<dbReference type="GO" id="GO:0016788">
    <property type="term" value="F:hydrolase activity, acting on ester bonds"/>
    <property type="evidence" value="ECO:0007669"/>
    <property type="project" value="InterPro"/>
</dbReference>
<dbReference type="EMBL" id="FXSZ01000013">
    <property type="protein sequence ID" value="SMO81203.1"/>
    <property type="molecule type" value="Genomic_DNA"/>
</dbReference>
<dbReference type="InterPro" id="IPR029002">
    <property type="entry name" value="PLPC/GPLD1"/>
</dbReference>
<evidence type="ECO:0000313" key="2">
    <source>
        <dbReference type="EMBL" id="SMO81203.1"/>
    </source>
</evidence>
<protein>
    <submittedName>
        <fullName evidence="2">Zinc dependent phospholipase C</fullName>
    </submittedName>
</protein>
<evidence type="ECO:0000259" key="1">
    <source>
        <dbReference type="Pfam" id="PF00882"/>
    </source>
</evidence>
<organism evidence="2 3">
    <name type="scientific">Solitalea koreensis</name>
    <dbReference type="NCBI Taxonomy" id="543615"/>
    <lineage>
        <taxon>Bacteria</taxon>
        <taxon>Pseudomonadati</taxon>
        <taxon>Bacteroidota</taxon>
        <taxon>Sphingobacteriia</taxon>
        <taxon>Sphingobacteriales</taxon>
        <taxon>Sphingobacteriaceae</taxon>
        <taxon>Solitalea</taxon>
    </lineage>
</organism>
<keyword evidence="3" id="KW-1185">Reference proteome</keyword>
<proteinExistence type="predicted"/>
<dbReference type="CDD" id="cd10981">
    <property type="entry name" value="ZnPC_S1P1"/>
    <property type="match status" value="1"/>
</dbReference>